<evidence type="ECO:0000313" key="3">
    <source>
        <dbReference type="Proteomes" id="UP001364617"/>
    </source>
</evidence>
<protein>
    <submittedName>
        <fullName evidence="2">Uncharacterized protein</fullName>
    </submittedName>
</protein>
<proteinExistence type="predicted"/>
<sequence>MRTALQSFRRALQTTWCYFLQKKHSLPCCYEMDLWPISQCTPAACASECSPHSVPQQEVTEQQQSTHQKQRGREGSEGRSVMLNELPGEGGGITTQVAL</sequence>
<organism evidence="2 3">
    <name type="scientific">Phoxinus phoxinus</name>
    <name type="common">Eurasian minnow</name>
    <dbReference type="NCBI Taxonomy" id="58324"/>
    <lineage>
        <taxon>Eukaryota</taxon>
        <taxon>Metazoa</taxon>
        <taxon>Chordata</taxon>
        <taxon>Craniata</taxon>
        <taxon>Vertebrata</taxon>
        <taxon>Euteleostomi</taxon>
        <taxon>Actinopterygii</taxon>
        <taxon>Neopterygii</taxon>
        <taxon>Teleostei</taxon>
        <taxon>Ostariophysi</taxon>
        <taxon>Cypriniformes</taxon>
        <taxon>Leuciscidae</taxon>
        <taxon>Phoxininae</taxon>
        <taxon>Phoxinus</taxon>
    </lineage>
</organism>
<dbReference type="Proteomes" id="UP001364617">
    <property type="component" value="Unassembled WGS sequence"/>
</dbReference>
<reference evidence="2 3" key="1">
    <citation type="submission" date="2024-02" db="EMBL/GenBank/DDBJ databases">
        <title>Chromosome-level genome assembly of the Eurasian Minnow (Phoxinus phoxinus).</title>
        <authorList>
            <person name="Oriowo T.O."/>
            <person name="Martin S."/>
            <person name="Stange M."/>
            <person name="Chrysostomakis Y."/>
            <person name="Brown T."/>
            <person name="Winkler S."/>
            <person name="Kukowka S."/>
            <person name="Myers E.W."/>
            <person name="Bohne A."/>
        </authorList>
    </citation>
    <scope>NUCLEOTIDE SEQUENCE [LARGE SCALE GENOMIC DNA]</scope>
    <source>
        <strain evidence="2">ZFMK-TIS-60720</strain>
        <tissue evidence="2">Whole Organism</tissue>
    </source>
</reference>
<evidence type="ECO:0000313" key="2">
    <source>
        <dbReference type="EMBL" id="KAK7148509.1"/>
    </source>
</evidence>
<comment type="caution">
    <text evidence="2">The sequence shown here is derived from an EMBL/GenBank/DDBJ whole genome shotgun (WGS) entry which is preliminary data.</text>
</comment>
<feature type="region of interest" description="Disordered" evidence="1">
    <location>
        <begin position="56"/>
        <end position="99"/>
    </location>
</feature>
<evidence type="ECO:0000256" key="1">
    <source>
        <dbReference type="SAM" id="MobiDB-lite"/>
    </source>
</evidence>
<keyword evidence="3" id="KW-1185">Reference proteome</keyword>
<accession>A0AAN9CVC6</accession>
<dbReference type="AlphaFoldDB" id="A0AAN9CVC6"/>
<name>A0AAN9CVC6_9TELE</name>
<dbReference type="EMBL" id="JAYKXH010000013">
    <property type="protein sequence ID" value="KAK7148509.1"/>
    <property type="molecule type" value="Genomic_DNA"/>
</dbReference>
<gene>
    <name evidence="2" type="ORF">R3I93_012749</name>
</gene>
<feature type="compositionally biased region" description="Polar residues" evidence="1">
    <location>
        <begin position="56"/>
        <end position="67"/>
    </location>
</feature>